<dbReference type="Proteomes" id="UP000064893">
    <property type="component" value="Chromosome"/>
</dbReference>
<evidence type="ECO:0000256" key="12">
    <source>
        <dbReference type="ARBA" id="ARBA00022840"/>
    </source>
</evidence>
<dbReference type="GO" id="GO:0005524">
    <property type="term" value="F:ATP binding"/>
    <property type="evidence" value="ECO:0007669"/>
    <property type="project" value="UniProtKB-KW"/>
</dbReference>
<dbReference type="PIRSF" id="PIRSF001563">
    <property type="entry name" value="Folylpolyglu_synth"/>
    <property type="match status" value="1"/>
</dbReference>
<evidence type="ECO:0000256" key="11">
    <source>
        <dbReference type="ARBA" id="ARBA00022741"/>
    </source>
</evidence>
<dbReference type="InterPro" id="IPR004101">
    <property type="entry name" value="Mur_ligase_C"/>
</dbReference>
<dbReference type="GO" id="GO:0046872">
    <property type="term" value="F:metal ion binding"/>
    <property type="evidence" value="ECO:0007669"/>
    <property type="project" value="UniProtKB-KW"/>
</dbReference>
<dbReference type="SUPFAM" id="SSF53244">
    <property type="entry name" value="MurD-like peptide ligases, peptide-binding domain"/>
    <property type="match status" value="1"/>
</dbReference>
<evidence type="ECO:0000256" key="18">
    <source>
        <dbReference type="ARBA" id="ARBA00047493"/>
    </source>
</evidence>
<keyword evidence="13" id="KW-0460">Magnesium</keyword>
<dbReference type="PANTHER" id="PTHR11136:SF0">
    <property type="entry name" value="DIHYDROFOLATE SYNTHETASE-RELATED"/>
    <property type="match status" value="1"/>
</dbReference>
<comment type="catalytic activity">
    <reaction evidence="19">
        <text>10-formyltetrahydrofolyl-(gamma-L-Glu)(n) + L-glutamate + ATP = 10-formyltetrahydrofolyl-(gamma-L-Glu)(n+1) + ADP + phosphate + H(+)</text>
        <dbReference type="Rhea" id="RHEA:51904"/>
        <dbReference type="Rhea" id="RHEA-COMP:13088"/>
        <dbReference type="Rhea" id="RHEA-COMP:14300"/>
        <dbReference type="ChEBI" id="CHEBI:15378"/>
        <dbReference type="ChEBI" id="CHEBI:29985"/>
        <dbReference type="ChEBI" id="CHEBI:30616"/>
        <dbReference type="ChEBI" id="CHEBI:43474"/>
        <dbReference type="ChEBI" id="CHEBI:134413"/>
        <dbReference type="ChEBI" id="CHEBI:456216"/>
        <dbReference type="EC" id="6.3.2.17"/>
    </reaction>
</comment>
<sequence>MNYSETLEFLYAQLPMYQREGKAAYKANLDVTIKLDEHFRHPHQFYPTIHVAGTNGKGSVSHMIAAALQQAGFRTGLYTSPHLLDFRERIRIDGEMITEKYVTNFVEDNQRIIKELKPSFFEITAAMAFDYFARERVDVAVIETGMGGRLDSTNIINPIVSVITNIGLDHTHFLGNTLDAVAREKAGIIKKETPVIVGEKQAETMEVFAEKSLELAAPVTNASDRFEILSITSSAPFATQKVTLYDRFIGEEFTWKIDLTGHYQAKNLVTVLATLDAIRDKFPVSDKDRDLALRKVRDKTGFRGRWDILDTHPLTVADTAHNTEGLTIVMEQLNQVEFKKLHMVIGVVDDKNLYNIFKLLPQSAAYYFTRSKIPRALNERVLRDKAYASGLHGESYENVADALHAARASAGENDLIYIGGSTFVVAEALT</sequence>
<keyword evidence="26" id="KW-1185">Reference proteome</keyword>
<evidence type="ECO:0000256" key="14">
    <source>
        <dbReference type="ARBA" id="ARBA00022909"/>
    </source>
</evidence>
<gene>
    <name evidence="25" type="primary">fgs</name>
    <name evidence="25" type="ORF">L21SP5_00344</name>
</gene>
<evidence type="ECO:0000256" key="19">
    <source>
        <dbReference type="ARBA" id="ARBA00047808"/>
    </source>
</evidence>
<dbReference type="GO" id="GO:0004326">
    <property type="term" value="F:tetrahydrofolylpolyglutamate synthase activity"/>
    <property type="evidence" value="ECO:0007669"/>
    <property type="project" value="UniProtKB-EC"/>
</dbReference>
<dbReference type="Pfam" id="PF02875">
    <property type="entry name" value="Mur_ligase_C"/>
    <property type="match status" value="1"/>
</dbReference>
<dbReference type="Pfam" id="PF08245">
    <property type="entry name" value="Mur_ligase_M"/>
    <property type="match status" value="1"/>
</dbReference>
<protein>
    <recommendedName>
        <fullName evidence="8">Dihydrofolate synthase/folylpolyglutamate synthase</fullName>
        <ecNumber evidence="6">6.3.2.12</ecNumber>
        <ecNumber evidence="7">6.3.2.17</ecNumber>
    </recommendedName>
    <alternativeName>
        <fullName evidence="17">Folylpoly-gamma-glutamate synthetase-dihydrofolate synthetase</fullName>
    </alternativeName>
    <alternativeName>
        <fullName evidence="15">Folylpolyglutamate synthetase</fullName>
    </alternativeName>
    <alternativeName>
        <fullName evidence="16">Tetrahydrofolylpolyglutamate synthase</fullName>
    </alternativeName>
</protein>
<evidence type="ECO:0000256" key="10">
    <source>
        <dbReference type="ARBA" id="ARBA00022723"/>
    </source>
</evidence>
<evidence type="ECO:0000256" key="5">
    <source>
        <dbReference type="ARBA" id="ARBA00008276"/>
    </source>
</evidence>
<dbReference type="NCBIfam" id="TIGR01499">
    <property type="entry name" value="folC"/>
    <property type="match status" value="1"/>
</dbReference>
<dbReference type="SUPFAM" id="SSF53623">
    <property type="entry name" value="MurD-like peptide ligases, catalytic domain"/>
    <property type="match status" value="1"/>
</dbReference>
<dbReference type="RefSeq" id="WP_057954819.1">
    <property type="nucleotide sequence ID" value="NZ_CP013118.1"/>
</dbReference>
<evidence type="ECO:0000256" key="15">
    <source>
        <dbReference type="ARBA" id="ARBA00030048"/>
    </source>
</evidence>
<evidence type="ECO:0000256" key="7">
    <source>
        <dbReference type="ARBA" id="ARBA00013025"/>
    </source>
</evidence>
<dbReference type="Gene3D" id="3.40.1190.10">
    <property type="entry name" value="Mur-like, catalytic domain"/>
    <property type="match status" value="1"/>
</dbReference>
<dbReference type="InterPro" id="IPR036615">
    <property type="entry name" value="Mur_ligase_C_dom_sf"/>
</dbReference>
<evidence type="ECO:0000256" key="17">
    <source>
        <dbReference type="ARBA" id="ARBA00032510"/>
    </source>
</evidence>
<dbReference type="PATRIC" id="fig|1307839.3.peg.377"/>
<evidence type="ECO:0000256" key="21">
    <source>
        <dbReference type="ARBA" id="ARBA00049161"/>
    </source>
</evidence>
<feature type="domain" description="Mur ligase central" evidence="24">
    <location>
        <begin position="51"/>
        <end position="274"/>
    </location>
</feature>
<comment type="pathway">
    <text evidence="4">Cofactor biosynthesis; tetrahydrofolylpolyglutamate biosynthesis.</text>
</comment>
<dbReference type="STRING" id="1307839.L21SP5_00344"/>
<accession>A0A0S2HVG5</accession>
<evidence type="ECO:0000313" key="26">
    <source>
        <dbReference type="Proteomes" id="UP000064893"/>
    </source>
</evidence>
<dbReference type="GO" id="GO:0008841">
    <property type="term" value="F:dihydrofolate synthase activity"/>
    <property type="evidence" value="ECO:0007669"/>
    <property type="project" value="UniProtKB-EC"/>
</dbReference>
<dbReference type="KEGG" id="blq:L21SP5_00344"/>
<comment type="cofactor">
    <cofactor evidence="1">
        <name>Mg(2+)</name>
        <dbReference type="ChEBI" id="CHEBI:18420"/>
    </cofactor>
</comment>
<organism evidence="25 26">
    <name type="scientific">Salinivirga cyanobacteriivorans</name>
    <dbReference type="NCBI Taxonomy" id="1307839"/>
    <lineage>
        <taxon>Bacteria</taxon>
        <taxon>Pseudomonadati</taxon>
        <taxon>Bacteroidota</taxon>
        <taxon>Bacteroidia</taxon>
        <taxon>Bacteroidales</taxon>
        <taxon>Salinivirgaceae</taxon>
        <taxon>Salinivirga</taxon>
    </lineage>
</organism>
<evidence type="ECO:0000256" key="3">
    <source>
        <dbReference type="ARBA" id="ARBA00004799"/>
    </source>
</evidence>
<evidence type="ECO:0000256" key="22">
    <source>
        <dbReference type="PIRNR" id="PIRNR001563"/>
    </source>
</evidence>
<evidence type="ECO:0000256" key="9">
    <source>
        <dbReference type="ARBA" id="ARBA00022598"/>
    </source>
</evidence>
<evidence type="ECO:0000256" key="8">
    <source>
        <dbReference type="ARBA" id="ARBA00019357"/>
    </source>
</evidence>
<evidence type="ECO:0000259" key="24">
    <source>
        <dbReference type="Pfam" id="PF08245"/>
    </source>
</evidence>
<dbReference type="GO" id="GO:0005737">
    <property type="term" value="C:cytoplasm"/>
    <property type="evidence" value="ECO:0007669"/>
    <property type="project" value="TreeGrafter"/>
</dbReference>
<dbReference type="GO" id="GO:0046656">
    <property type="term" value="P:folic acid biosynthetic process"/>
    <property type="evidence" value="ECO:0007669"/>
    <property type="project" value="UniProtKB-KW"/>
</dbReference>
<keyword evidence="11 22" id="KW-0547">Nucleotide-binding</keyword>
<dbReference type="InterPro" id="IPR018109">
    <property type="entry name" value="Folylpolyglutamate_synth_CS"/>
</dbReference>
<comment type="catalytic activity">
    <reaction evidence="21">
        <text>7,8-dihydropteroate + L-glutamate + ATP = 7,8-dihydrofolate + ADP + phosphate + H(+)</text>
        <dbReference type="Rhea" id="RHEA:23584"/>
        <dbReference type="ChEBI" id="CHEBI:15378"/>
        <dbReference type="ChEBI" id="CHEBI:17839"/>
        <dbReference type="ChEBI" id="CHEBI:29985"/>
        <dbReference type="ChEBI" id="CHEBI:30616"/>
        <dbReference type="ChEBI" id="CHEBI:43474"/>
        <dbReference type="ChEBI" id="CHEBI:57451"/>
        <dbReference type="ChEBI" id="CHEBI:456216"/>
        <dbReference type="EC" id="6.3.2.12"/>
    </reaction>
</comment>
<keyword evidence="10" id="KW-0479">Metal-binding</keyword>
<comment type="pathway">
    <text evidence="3">Cofactor biosynthesis; tetrahydrofolate biosynthesis; 7,8-dihydrofolate from 2-amino-4-hydroxy-6-hydroxymethyl-7,8-dihydropteridine diphosphate and 4-aminobenzoate: step 2/2.</text>
</comment>
<evidence type="ECO:0000256" key="2">
    <source>
        <dbReference type="ARBA" id="ARBA00002714"/>
    </source>
</evidence>
<dbReference type="EMBL" id="CP013118">
    <property type="protein sequence ID" value="ALO14023.1"/>
    <property type="molecule type" value="Genomic_DNA"/>
</dbReference>
<dbReference type="OrthoDB" id="9809356at2"/>
<evidence type="ECO:0000256" key="16">
    <source>
        <dbReference type="ARBA" id="ARBA00030592"/>
    </source>
</evidence>
<dbReference type="EC" id="6.3.2.17" evidence="7"/>
<dbReference type="AlphaFoldDB" id="A0A0S2HVG5"/>
<comment type="catalytic activity">
    <reaction evidence="20">
        <text>(6R)-5,10-methylenetetrahydrofolyl-(gamma-L-Glu)(n) + L-glutamate + ATP = (6R)-5,10-methylenetetrahydrofolyl-(gamma-L-Glu)(n+1) + ADP + phosphate + H(+)</text>
        <dbReference type="Rhea" id="RHEA:51912"/>
        <dbReference type="Rhea" id="RHEA-COMP:13257"/>
        <dbReference type="Rhea" id="RHEA-COMP:13258"/>
        <dbReference type="ChEBI" id="CHEBI:15378"/>
        <dbReference type="ChEBI" id="CHEBI:29985"/>
        <dbReference type="ChEBI" id="CHEBI:30616"/>
        <dbReference type="ChEBI" id="CHEBI:43474"/>
        <dbReference type="ChEBI" id="CHEBI:136572"/>
        <dbReference type="ChEBI" id="CHEBI:456216"/>
        <dbReference type="EC" id="6.3.2.17"/>
    </reaction>
</comment>
<dbReference type="EC" id="6.3.2.12" evidence="6"/>
<keyword evidence="12 22" id="KW-0067">ATP-binding</keyword>
<evidence type="ECO:0000256" key="6">
    <source>
        <dbReference type="ARBA" id="ARBA00013023"/>
    </source>
</evidence>
<comment type="catalytic activity">
    <reaction evidence="18">
        <text>(6S)-5,6,7,8-tetrahydrofolyl-(gamma-L-Glu)(n) + L-glutamate + ATP = (6S)-5,6,7,8-tetrahydrofolyl-(gamma-L-Glu)(n+1) + ADP + phosphate + H(+)</text>
        <dbReference type="Rhea" id="RHEA:10580"/>
        <dbReference type="Rhea" id="RHEA-COMP:14738"/>
        <dbReference type="Rhea" id="RHEA-COMP:14740"/>
        <dbReference type="ChEBI" id="CHEBI:15378"/>
        <dbReference type="ChEBI" id="CHEBI:29985"/>
        <dbReference type="ChEBI" id="CHEBI:30616"/>
        <dbReference type="ChEBI" id="CHEBI:43474"/>
        <dbReference type="ChEBI" id="CHEBI:141005"/>
        <dbReference type="ChEBI" id="CHEBI:456216"/>
        <dbReference type="EC" id="6.3.2.17"/>
    </reaction>
</comment>
<dbReference type="InterPro" id="IPR001645">
    <property type="entry name" value="Folylpolyglutamate_synth"/>
</dbReference>
<comment type="function">
    <text evidence="2">Functions in two distinct reactions of the de novo folate biosynthetic pathway. Catalyzes the addition of a glutamate residue to dihydropteroate (7,8-dihydropteroate or H2Pte) to form dihydrofolate (7,8-dihydrofolate monoglutamate or H2Pte-Glu). Also catalyzes successive additions of L-glutamate to tetrahydrofolate or 10-formyltetrahydrofolate or 5,10-methylenetetrahydrofolate, leading to folylpolyglutamate derivatives.</text>
</comment>
<keyword evidence="9 22" id="KW-0436">Ligase</keyword>
<dbReference type="FunFam" id="3.40.1190.10:FF:000011">
    <property type="entry name" value="Folylpolyglutamate synthase/dihydrofolate synthase"/>
    <property type="match status" value="1"/>
</dbReference>
<evidence type="ECO:0000256" key="4">
    <source>
        <dbReference type="ARBA" id="ARBA00005150"/>
    </source>
</evidence>
<proteinExistence type="inferred from homology"/>
<dbReference type="PROSITE" id="PS01012">
    <property type="entry name" value="FOLYLPOLYGLU_SYNT_2"/>
    <property type="match status" value="1"/>
</dbReference>
<evidence type="ECO:0000313" key="25">
    <source>
        <dbReference type="EMBL" id="ALO14023.1"/>
    </source>
</evidence>
<evidence type="ECO:0000256" key="20">
    <source>
        <dbReference type="ARBA" id="ARBA00049035"/>
    </source>
</evidence>
<evidence type="ECO:0000259" key="23">
    <source>
        <dbReference type="Pfam" id="PF02875"/>
    </source>
</evidence>
<reference evidence="25 26" key="1">
    <citation type="submission" date="2015-11" db="EMBL/GenBank/DDBJ databases">
        <title>Description and complete genome sequence of a novel strain predominating in hypersaline microbial mats and representing a new family of the Bacteriodetes phylum.</title>
        <authorList>
            <person name="Spring S."/>
            <person name="Bunk B."/>
            <person name="Sproer C."/>
            <person name="Klenk H.-P."/>
        </authorList>
    </citation>
    <scope>NUCLEOTIDE SEQUENCE [LARGE SCALE GENOMIC DNA]</scope>
    <source>
        <strain evidence="25 26">L21-Spi-D4</strain>
    </source>
</reference>
<dbReference type="Gene3D" id="3.90.190.20">
    <property type="entry name" value="Mur ligase, C-terminal domain"/>
    <property type="match status" value="1"/>
</dbReference>
<evidence type="ECO:0000256" key="13">
    <source>
        <dbReference type="ARBA" id="ARBA00022842"/>
    </source>
</evidence>
<dbReference type="PANTHER" id="PTHR11136">
    <property type="entry name" value="FOLYLPOLYGLUTAMATE SYNTHASE-RELATED"/>
    <property type="match status" value="1"/>
</dbReference>
<dbReference type="InterPro" id="IPR036565">
    <property type="entry name" value="Mur-like_cat_sf"/>
</dbReference>
<feature type="domain" description="Mur ligase C-terminal" evidence="23">
    <location>
        <begin position="304"/>
        <end position="421"/>
    </location>
</feature>
<dbReference type="InterPro" id="IPR013221">
    <property type="entry name" value="Mur_ligase_cen"/>
</dbReference>
<name>A0A0S2HVG5_9BACT</name>
<keyword evidence="14" id="KW-0289">Folate biosynthesis</keyword>
<evidence type="ECO:0000256" key="1">
    <source>
        <dbReference type="ARBA" id="ARBA00001946"/>
    </source>
</evidence>
<comment type="similarity">
    <text evidence="5 22">Belongs to the folylpolyglutamate synthase family.</text>
</comment>